<dbReference type="Proteomes" id="UP000239757">
    <property type="component" value="Unassembled WGS sequence"/>
</dbReference>
<dbReference type="SUPFAM" id="SSF56784">
    <property type="entry name" value="HAD-like"/>
    <property type="match status" value="1"/>
</dbReference>
<sequence length="283" mass="31839">MATKKSAGDLKEAGLKGKKVFVRVDLNVPLDDNFNITDDTRIRAAVSTIMSNQKYKDQQFWSQLKEDQLSVQLISPGIEELVKKLKARNTDVYLISEGFRQMINLFFGSSGEFLGFDVNEPTWRSEGKVTAVQQIRKVKGYKALVMIGDGATDLEPSSLFFLLISRISSGIEELVKKLKLIKDRNIPVYGGKTGGNIDIYIHHYDTITGLQIEPVAGQAAALVLCHTKELVYQLRVFQFHFITEFILTKYYFLYPLTEFPSSTTAESCFGAAIKNYPLKNLEG</sequence>
<evidence type="ECO:0000256" key="14">
    <source>
        <dbReference type="RuleBase" id="RU000696"/>
    </source>
</evidence>
<keyword evidence="5 13" id="KW-0808">Transferase</keyword>
<keyword evidence="10" id="KW-0067">ATP-binding</keyword>
<dbReference type="PANTHER" id="PTHR43344:SF2">
    <property type="entry name" value="PHOSPHOSERINE PHOSPHATASE"/>
    <property type="match status" value="1"/>
</dbReference>
<keyword evidence="4" id="KW-0028">Amino-acid biosynthesis</keyword>
<evidence type="ECO:0000256" key="1">
    <source>
        <dbReference type="ARBA" id="ARBA00001946"/>
    </source>
</evidence>
<reference evidence="15 16" key="1">
    <citation type="submission" date="2015-01" db="EMBL/GenBank/DDBJ databases">
        <title>Genome of allotetraploid Gossypium barbadense reveals genomic plasticity and fiber elongation in cotton evolution.</title>
        <authorList>
            <person name="Chen X."/>
            <person name="Liu X."/>
            <person name="Zhao B."/>
            <person name="Zheng H."/>
            <person name="Hu Y."/>
            <person name="Lu G."/>
            <person name="Yang C."/>
            <person name="Chen J."/>
            <person name="Shan C."/>
            <person name="Zhang L."/>
            <person name="Zhou Y."/>
            <person name="Wang L."/>
            <person name="Guo W."/>
            <person name="Bai Y."/>
            <person name="Ruan J."/>
            <person name="Shangguan X."/>
            <person name="Mao Y."/>
            <person name="Jiang J."/>
            <person name="Zhu Y."/>
            <person name="Lei J."/>
            <person name="Kang H."/>
            <person name="Chen S."/>
            <person name="He X."/>
            <person name="Wang R."/>
            <person name="Wang Y."/>
            <person name="Chen J."/>
            <person name="Wang L."/>
            <person name="Yu S."/>
            <person name="Wang B."/>
            <person name="Wei J."/>
            <person name="Song S."/>
            <person name="Lu X."/>
            <person name="Gao Z."/>
            <person name="Gu W."/>
            <person name="Deng X."/>
            <person name="Ma D."/>
            <person name="Wang S."/>
            <person name="Liang W."/>
            <person name="Fang L."/>
            <person name="Cai C."/>
            <person name="Zhu X."/>
            <person name="Zhou B."/>
            <person name="Zhang Y."/>
            <person name="Chen Z."/>
            <person name="Xu S."/>
            <person name="Zhu R."/>
            <person name="Wang S."/>
            <person name="Zhang T."/>
            <person name="Zhao G."/>
        </authorList>
    </citation>
    <scope>NUCLEOTIDE SEQUENCE [LARGE SCALE GENOMIC DNA]</scope>
    <source>
        <strain evidence="16">cv. Xinhai21</strain>
        <tissue evidence="15">Leaf</tissue>
    </source>
</reference>
<keyword evidence="9" id="KW-0378">Hydrolase</keyword>
<dbReference type="InterPro" id="IPR036043">
    <property type="entry name" value="Phosphoglycerate_kinase_sf"/>
</dbReference>
<dbReference type="SUPFAM" id="SSF53748">
    <property type="entry name" value="Phosphoglycerate kinase"/>
    <property type="match status" value="1"/>
</dbReference>
<evidence type="ECO:0000256" key="4">
    <source>
        <dbReference type="ARBA" id="ARBA00022605"/>
    </source>
</evidence>
<keyword evidence="12" id="KW-0718">Serine biosynthesis</keyword>
<evidence type="ECO:0000256" key="11">
    <source>
        <dbReference type="ARBA" id="ARBA00022842"/>
    </source>
</evidence>
<dbReference type="PROSITE" id="PS00111">
    <property type="entry name" value="PGLYCERATE_KINASE"/>
    <property type="match status" value="1"/>
</dbReference>
<dbReference type="GO" id="GO:0005524">
    <property type="term" value="F:ATP binding"/>
    <property type="evidence" value="ECO:0007669"/>
    <property type="project" value="UniProtKB-KW"/>
</dbReference>
<dbReference type="GO" id="GO:0006096">
    <property type="term" value="P:glycolytic process"/>
    <property type="evidence" value="ECO:0007669"/>
    <property type="project" value="InterPro"/>
</dbReference>
<evidence type="ECO:0000256" key="3">
    <source>
        <dbReference type="ARBA" id="ARBA00008982"/>
    </source>
</evidence>
<evidence type="ECO:0000256" key="10">
    <source>
        <dbReference type="ARBA" id="ARBA00022840"/>
    </source>
</evidence>
<comment type="pathway">
    <text evidence="2">Amino-acid biosynthesis; L-serine biosynthesis; L-serine from 3-phospho-D-glycerate: step 3/3.</text>
</comment>
<dbReference type="GO" id="GO:0009507">
    <property type="term" value="C:chloroplast"/>
    <property type="evidence" value="ECO:0007669"/>
    <property type="project" value="TreeGrafter"/>
</dbReference>
<evidence type="ECO:0000256" key="13">
    <source>
        <dbReference type="RuleBase" id="RU000532"/>
    </source>
</evidence>
<dbReference type="InterPro" id="IPR001576">
    <property type="entry name" value="Phosphoglycerate_kinase"/>
</dbReference>
<dbReference type="InterPro" id="IPR023214">
    <property type="entry name" value="HAD_sf"/>
</dbReference>
<dbReference type="AlphaFoldDB" id="A0A2P5XWJ6"/>
<dbReference type="OrthoDB" id="27226at2759"/>
<dbReference type="InterPro" id="IPR015824">
    <property type="entry name" value="Phosphoglycerate_kinase_N"/>
</dbReference>
<dbReference type="EC" id="2.7.2.3" evidence="13"/>
<dbReference type="Gene3D" id="3.40.50.1000">
    <property type="entry name" value="HAD superfamily/HAD-like"/>
    <property type="match status" value="1"/>
</dbReference>
<gene>
    <name evidence="15" type="ORF">GOBAR_AA12953</name>
</gene>
<evidence type="ECO:0000256" key="12">
    <source>
        <dbReference type="ARBA" id="ARBA00023299"/>
    </source>
</evidence>
<evidence type="ECO:0000313" key="15">
    <source>
        <dbReference type="EMBL" id="PPS07694.1"/>
    </source>
</evidence>
<comment type="cofactor">
    <cofactor evidence="1">
        <name>Mg(2+)</name>
        <dbReference type="ChEBI" id="CHEBI:18420"/>
    </cofactor>
</comment>
<dbReference type="PRINTS" id="PR00477">
    <property type="entry name" value="PHGLYCKINASE"/>
</dbReference>
<evidence type="ECO:0000256" key="9">
    <source>
        <dbReference type="ARBA" id="ARBA00022801"/>
    </source>
</evidence>
<accession>A0A2P5XWJ6</accession>
<organism evidence="15 16">
    <name type="scientific">Gossypium barbadense</name>
    <name type="common">Sea Island cotton</name>
    <name type="synonym">Hibiscus barbadensis</name>
    <dbReference type="NCBI Taxonomy" id="3634"/>
    <lineage>
        <taxon>Eukaryota</taxon>
        <taxon>Viridiplantae</taxon>
        <taxon>Streptophyta</taxon>
        <taxon>Embryophyta</taxon>
        <taxon>Tracheophyta</taxon>
        <taxon>Spermatophyta</taxon>
        <taxon>Magnoliopsida</taxon>
        <taxon>eudicotyledons</taxon>
        <taxon>Gunneridae</taxon>
        <taxon>Pentapetalae</taxon>
        <taxon>rosids</taxon>
        <taxon>malvids</taxon>
        <taxon>Malvales</taxon>
        <taxon>Malvaceae</taxon>
        <taxon>Malvoideae</taxon>
        <taxon>Gossypium</taxon>
    </lineage>
</organism>
<comment type="catalytic activity">
    <reaction evidence="13">
        <text>(2R)-3-phosphoglycerate + ATP = (2R)-3-phospho-glyceroyl phosphate + ADP</text>
        <dbReference type="Rhea" id="RHEA:14801"/>
        <dbReference type="ChEBI" id="CHEBI:30616"/>
        <dbReference type="ChEBI" id="CHEBI:57604"/>
        <dbReference type="ChEBI" id="CHEBI:58272"/>
        <dbReference type="ChEBI" id="CHEBI:456216"/>
        <dbReference type="EC" id="2.7.2.3"/>
    </reaction>
</comment>
<dbReference type="InterPro" id="IPR036412">
    <property type="entry name" value="HAD-like_sf"/>
</dbReference>
<keyword evidence="8 13" id="KW-0418">Kinase</keyword>
<dbReference type="GO" id="GO:0036424">
    <property type="term" value="F:L-phosphoserine phosphatase activity"/>
    <property type="evidence" value="ECO:0007669"/>
    <property type="project" value="TreeGrafter"/>
</dbReference>
<evidence type="ECO:0000256" key="8">
    <source>
        <dbReference type="ARBA" id="ARBA00022777"/>
    </source>
</evidence>
<comment type="subunit">
    <text evidence="14">Monomer.</text>
</comment>
<evidence type="ECO:0000313" key="16">
    <source>
        <dbReference type="Proteomes" id="UP000239757"/>
    </source>
</evidence>
<name>A0A2P5XWJ6_GOSBA</name>
<proteinExistence type="inferred from homology"/>
<dbReference type="Pfam" id="PF00162">
    <property type="entry name" value="PGK"/>
    <property type="match status" value="1"/>
</dbReference>
<keyword evidence="7" id="KW-0547">Nucleotide-binding</keyword>
<evidence type="ECO:0000256" key="6">
    <source>
        <dbReference type="ARBA" id="ARBA00022723"/>
    </source>
</evidence>
<keyword evidence="6" id="KW-0479">Metal-binding</keyword>
<keyword evidence="11" id="KW-0460">Magnesium</keyword>
<evidence type="ECO:0000256" key="7">
    <source>
        <dbReference type="ARBA" id="ARBA00022741"/>
    </source>
</evidence>
<evidence type="ECO:0000256" key="5">
    <source>
        <dbReference type="ARBA" id="ARBA00022679"/>
    </source>
</evidence>
<evidence type="ECO:0000256" key="2">
    <source>
        <dbReference type="ARBA" id="ARBA00005135"/>
    </source>
</evidence>
<comment type="similarity">
    <text evidence="3 13">Belongs to the phosphoglycerate kinase family.</text>
</comment>
<dbReference type="Gene3D" id="3.40.50.1260">
    <property type="entry name" value="Phosphoglycerate kinase, N-terminal domain"/>
    <property type="match status" value="1"/>
</dbReference>
<protein>
    <recommendedName>
        <fullName evidence="13">Phosphoglycerate kinase</fullName>
        <ecNumber evidence="13">2.7.2.3</ecNumber>
    </recommendedName>
</protein>
<dbReference type="InterPro" id="IPR015911">
    <property type="entry name" value="Phosphoglycerate_kinase_CS"/>
</dbReference>
<dbReference type="PANTHER" id="PTHR43344">
    <property type="entry name" value="PHOSPHOSERINE PHOSPHATASE"/>
    <property type="match status" value="1"/>
</dbReference>
<dbReference type="EMBL" id="KZ664112">
    <property type="protein sequence ID" value="PPS07694.1"/>
    <property type="molecule type" value="Genomic_DNA"/>
</dbReference>
<dbReference type="InterPro" id="IPR050582">
    <property type="entry name" value="HAD-like_SerB"/>
</dbReference>
<dbReference type="GO" id="GO:0006564">
    <property type="term" value="P:L-serine biosynthetic process"/>
    <property type="evidence" value="ECO:0007669"/>
    <property type="project" value="UniProtKB-KW"/>
</dbReference>
<dbReference type="GO" id="GO:0004618">
    <property type="term" value="F:phosphoglycerate kinase activity"/>
    <property type="evidence" value="ECO:0007669"/>
    <property type="project" value="UniProtKB-EC"/>
</dbReference>
<dbReference type="GO" id="GO:0000287">
    <property type="term" value="F:magnesium ion binding"/>
    <property type="evidence" value="ECO:0007669"/>
    <property type="project" value="TreeGrafter"/>
</dbReference>